<dbReference type="Gene3D" id="2.20.70.10">
    <property type="match status" value="2"/>
</dbReference>
<dbReference type="OMA" id="SGANCHP"/>
<evidence type="ECO:0000256" key="8">
    <source>
        <dbReference type="ARBA" id="ARBA00023002"/>
    </source>
</evidence>
<evidence type="ECO:0000313" key="14">
    <source>
        <dbReference type="Proteomes" id="UP000001593"/>
    </source>
</evidence>
<keyword evidence="5" id="KW-0879">Wnt signaling pathway</keyword>
<keyword evidence="8" id="KW-0560">Oxidoreductase</keyword>
<dbReference type="HOGENOM" id="CLU_010194_44_0_1"/>
<dbReference type="eggNOG" id="KOG1208">
    <property type="taxonomic scope" value="Eukaryota"/>
</dbReference>
<evidence type="ECO:0000256" key="5">
    <source>
        <dbReference type="ARBA" id="ARBA00022687"/>
    </source>
</evidence>
<protein>
    <recommendedName>
        <fullName evidence="4">WW domain-containing oxidoreductase</fullName>
    </recommendedName>
</protein>
<evidence type="ECO:0000256" key="11">
    <source>
        <dbReference type="SAM" id="MobiDB-lite"/>
    </source>
</evidence>
<dbReference type="OrthoDB" id="9989144at2759"/>
<dbReference type="PANTHER" id="PTHR24320">
    <property type="entry name" value="RETINOL DEHYDROGENASE"/>
    <property type="match status" value="1"/>
</dbReference>
<dbReference type="PROSITE" id="PS01159">
    <property type="entry name" value="WW_DOMAIN_1"/>
    <property type="match status" value="2"/>
</dbReference>
<evidence type="ECO:0000259" key="12">
    <source>
        <dbReference type="PROSITE" id="PS50020"/>
    </source>
</evidence>
<dbReference type="AlphaFoldDB" id="A7SUS7"/>
<dbReference type="InterPro" id="IPR001202">
    <property type="entry name" value="WW_dom"/>
</dbReference>
<keyword evidence="10" id="KW-0458">Lysosome</keyword>
<dbReference type="Proteomes" id="UP000001593">
    <property type="component" value="Unassembled WGS sequence"/>
</dbReference>
<reference evidence="13 14" key="1">
    <citation type="journal article" date="2007" name="Science">
        <title>Sea anemone genome reveals ancestral eumetazoan gene repertoire and genomic organization.</title>
        <authorList>
            <person name="Putnam N.H."/>
            <person name="Srivastava M."/>
            <person name="Hellsten U."/>
            <person name="Dirks B."/>
            <person name="Chapman J."/>
            <person name="Salamov A."/>
            <person name="Terry A."/>
            <person name="Shapiro H."/>
            <person name="Lindquist E."/>
            <person name="Kapitonov V.V."/>
            <person name="Jurka J."/>
            <person name="Genikhovich G."/>
            <person name="Grigoriev I.V."/>
            <person name="Lucas S.M."/>
            <person name="Steele R.E."/>
            <person name="Finnerty J.R."/>
            <person name="Technau U."/>
            <person name="Martindale M.Q."/>
            <person name="Rokhsar D.S."/>
        </authorList>
    </citation>
    <scope>NUCLEOTIDE SEQUENCE [LARGE SCALE GENOMIC DNA]</scope>
    <source>
        <strain evidence="14">CH2 X CH6</strain>
    </source>
</reference>
<evidence type="ECO:0000256" key="7">
    <source>
        <dbReference type="ARBA" id="ARBA00022857"/>
    </source>
</evidence>
<keyword evidence="6" id="KW-0053">Apoptosis</keyword>
<dbReference type="InParanoid" id="A7SUS7"/>
<keyword evidence="14" id="KW-1185">Reference proteome</keyword>
<feature type="domain" description="WW" evidence="12">
    <location>
        <begin position="70"/>
        <end position="103"/>
    </location>
</feature>
<dbReference type="Pfam" id="PF00106">
    <property type="entry name" value="adh_short"/>
    <property type="match status" value="1"/>
</dbReference>
<dbReference type="InterPro" id="IPR002347">
    <property type="entry name" value="SDR_fam"/>
</dbReference>
<evidence type="ECO:0000256" key="10">
    <source>
        <dbReference type="ARBA" id="ARBA00023228"/>
    </source>
</evidence>
<comment type="subcellular location">
    <subcellularLocation>
        <location evidence="2">Golgi apparatus</location>
    </subcellularLocation>
    <subcellularLocation>
        <location evidence="1">Lysosome</location>
    </subcellularLocation>
</comment>
<evidence type="ECO:0000256" key="3">
    <source>
        <dbReference type="ARBA" id="ARBA00006484"/>
    </source>
</evidence>
<comment type="similarity">
    <text evidence="3">Belongs to the short-chain dehydrogenases/reductases (SDR) family.</text>
</comment>
<evidence type="ECO:0000256" key="1">
    <source>
        <dbReference type="ARBA" id="ARBA00004371"/>
    </source>
</evidence>
<dbReference type="InterPro" id="IPR036291">
    <property type="entry name" value="NAD(P)-bd_dom_sf"/>
</dbReference>
<dbReference type="SUPFAM" id="SSF51045">
    <property type="entry name" value="WW domain"/>
    <property type="match status" value="2"/>
</dbReference>
<dbReference type="PRINTS" id="PR00081">
    <property type="entry name" value="GDHRDH"/>
</dbReference>
<dbReference type="KEGG" id="nve:5503621"/>
<dbReference type="Pfam" id="PF00397">
    <property type="entry name" value="WW"/>
    <property type="match status" value="2"/>
</dbReference>
<dbReference type="FunCoup" id="A7SUS7">
    <property type="interactions" value="194"/>
</dbReference>
<name>A7SUS7_NEMVE</name>
<dbReference type="PROSITE" id="PS50020">
    <property type="entry name" value="WW_DOMAIN_2"/>
    <property type="match status" value="2"/>
</dbReference>
<dbReference type="InterPro" id="IPR036020">
    <property type="entry name" value="WW_dom_sf"/>
</dbReference>
<sequence>MSVDGQHKVDIQNDESLAEEGLSSQDSDEELPVEWEVRTTDTGRVYYANHLTKTTQWQHPKTGKIRKVTGALPPGWLKQSDGKGDVFYINTVNHQTTFTDPRSSKESTSCINISQKYDASSTTYDVLKDENLDGRVVMVTGASSGIGLATASALAAHGAHVVMACRDMEKAHKAELHIKKTNKDCKLEVMFVDLASFASIHDFVDKFKKKSMPLHVLVCNAGVLGGPWRCTGDNIEYTFAVNYLGHFLLIKLLQDVLCSSSPARIVMLSSESHRFQDLNYSDKLHISTVPLSRDKYHSILAYNQSKLCSIMLSMELNRRLSSEGVTCNAVHPGNLIYTSLYGKSWCYWLIFRIARLFAKTPEQAASTVVYCAVSPELNGVGGQYFINCRPCEPSVEAADPDKARALWTLSERLVTSLKRPQGSNIIDL</sequence>
<feature type="compositionally biased region" description="Basic and acidic residues" evidence="11">
    <location>
        <begin position="1"/>
        <end position="11"/>
    </location>
</feature>
<dbReference type="PANTHER" id="PTHR24320:SF282">
    <property type="entry name" value="WW DOMAIN-CONTAINING OXIDOREDUCTASE"/>
    <property type="match status" value="1"/>
</dbReference>
<dbReference type="STRING" id="45351.A7SUS7"/>
<dbReference type="GO" id="GO:0005794">
    <property type="term" value="C:Golgi apparatus"/>
    <property type="evidence" value="ECO:0007669"/>
    <property type="project" value="UniProtKB-SubCell"/>
</dbReference>
<dbReference type="CDD" id="cd00201">
    <property type="entry name" value="WW"/>
    <property type="match status" value="2"/>
</dbReference>
<feature type="domain" description="WW" evidence="12">
    <location>
        <begin position="29"/>
        <end position="62"/>
    </location>
</feature>
<dbReference type="SMART" id="SM00456">
    <property type="entry name" value="WW"/>
    <property type="match status" value="2"/>
</dbReference>
<evidence type="ECO:0000256" key="2">
    <source>
        <dbReference type="ARBA" id="ARBA00004555"/>
    </source>
</evidence>
<dbReference type="GO" id="GO:0006915">
    <property type="term" value="P:apoptotic process"/>
    <property type="evidence" value="ECO:0007669"/>
    <property type="project" value="UniProtKB-KW"/>
</dbReference>
<gene>
    <name evidence="13" type="ORF">NEMVEDRAFT_v1g193785</name>
</gene>
<evidence type="ECO:0000256" key="6">
    <source>
        <dbReference type="ARBA" id="ARBA00022703"/>
    </source>
</evidence>
<dbReference type="Gene3D" id="3.40.50.720">
    <property type="entry name" value="NAD(P)-binding Rossmann-like Domain"/>
    <property type="match status" value="1"/>
</dbReference>
<dbReference type="FunFam" id="3.40.50.720:FF:000353">
    <property type="entry name" value="WW domain-containing oxidoreductase"/>
    <property type="match status" value="1"/>
</dbReference>
<keyword evidence="7" id="KW-0521">NADP</keyword>
<accession>A7SUS7</accession>
<dbReference type="GO" id="GO:0016491">
    <property type="term" value="F:oxidoreductase activity"/>
    <property type="evidence" value="ECO:0007669"/>
    <property type="project" value="UniProtKB-KW"/>
</dbReference>
<dbReference type="PhylomeDB" id="A7SUS7"/>
<evidence type="ECO:0000256" key="4">
    <source>
        <dbReference type="ARBA" id="ARBA00016094"/>
    </source>
</evidence>
<dbReference type="GO" id="GO:0016055">
    <property type="term" value="P:Wnt signaling pathway"/>
    <property type="evidence" value="ECO:0007669"/>
    <property type="project" value="UniProtKB-KW"/>
</dbReference>
<dbReference type="SUPFAM" id="SSF51735">
    <property type="entry name" value="NAD(P)-binding Rossmann-fold domains"/>
    <property type="match status" value="1"/>
</dbReference>
<feature type="region of interest" description="Disordered" evidence="11">
    <location>
        <begin position="1"/>
        <end position="32"/>
    </location>
</feature>
<dbReference type="GO" id="GO:0005764">
    <property type="term" value="C:lysosome"/>
    <property type="evidence" value="ECO:0007669"/>
    <property type="project" value="UniProtKB-SubCell"/>
</dbReference>
<dbReference type="EMBL" id="DS469819">
    <property type="protein sequence ID" value="EDO32533.1"/>
    <property type="molecule type" value="Genomic_DNA"/>
</dbReference>
<evidence type="ECO:0000313" key="13">
    <source>
        <dbReference type="EMBL" id="EDO32533.1"/>
    </source>
</evidence>
<keyword evidence="9" id="KW-0333">Golgi apparatus</keyword>
<evidence type="ECO:0000256" key="9">
    <source>
        <dbReference type="ARBA" id="ARBA00023034"/>
    </source>
</evidence>
<organism evidence="13 14">
    <name type="scientific">Nematostella vectensis</name>
    <name type="common">Starlet sea anemone</name>
    <dbReference type="NCBI Taxonomy" id="45351"/>
    <lineage>
        <taxon>Eukaryota</taxon>
        <taxon>Metazoa</taxon>
        <taxon>Cnidaria</taxon>
        <taxon>Anthozoa</taxon>
        <taxon>Hexacorallia</taxon>
        <taxon>Actiniaria</taxon>
        <taxon>Edwardsiidae</taxon>
        <taxon>Nematostella</taxon>
    </lineage>
</organism>
<proteinExistence type="inferred from homology"/>